<comment type="similarity">
    <text evidence="1">Belongs to the CRISPR-associated Csm4 family.</text>
</comment>
<dbReference type="STRING" id="985053.VMUT_1489"/>
<keyword evidence="3" id="KW-0694">RNA-binding</keyword>
<dbReference type="eggNOG" id="arCOG03223">
    <property type="taxonomic scope" value="Archaea"/>
</dbReference>
<dbReference type="NCBIfam" id="TIGR01903">
    <property type="entry name" value="cas5_csm4"/>
    <property type="match status" value="1"/>
</dbReference>
<gene>
    <name evidence="5" type="ordered locus">VMUT_1489</name>
</gene>
<organism evidence="5 6">
    <name type="scientific">Vulcanisaeta moutnovskia (strain 768-28)</name>
    <dbReference type="NCBI Taxonomy" id="985053"/>
    <lineage>
        <taxon>Archaea</taxon>
        <taxon>Thermoproteota</taxon>
        <taxon>Thermoprotei</taxon>
        <taxon>Thermoproteales</taxon>
        <taxon>Thermoproteaceae</taxon>
        <taxon>Vulcanisaeta</taxon>
    </lineage>
</organism>
<dbReference type="GO" id="GO:0051607">
    <property type="term" value="P:defense response to virus"/>
    <property type="evidence" value="ECO:0007669"/>
    <property type="project" value="UniProtKB-KW"/>
</dbReference>
<evidence type="ECO:0000256" key="2">
    <source>
        <dbReference type="ARBA" id="ARBA00016109"/>
    </source>
</evidence>
<evidence type="ECO:0000256" key="1">
    <source>
        <dbReference type="ARBA" id="ARBA00005772"/>
    </source>
</evidence>
<reference evidence="5 6" key="1">
    <citation type="journal article" date="2011" name="J. Bacteriol.">
        <title>Complete genome sequence of 'Vulcanisaeta moutnovskia' strain 768-28, a novel member of the hyperthermophilic crenarchaeal genus vulcanisaeta.</title>
        <authorList>
            <person name="Gumerov V.M."/>
            <person name="Mardanov A.V."/>
            <person name="Beletsky A.V."/>
            <person name="Prokofeva M.I."/>
            <person name="Bonch-Osmolovskaya E.A."/>
            <person name="Ravin N.V."/>
            <person name="Skryabin K.G."/>
        </authorList>
    </citation>
    <scope>NUCLEOTIDE SEQUENCE [LARGE SCALE GENOMIC DNA]</scope>
    <source>
        <strain evidence="5 6">768-28</strain>
    </source>
</reference>
<evidence type="ECO:0000313" key="6">
    <source>
        <dbReference type="Proteomes" id="UP000007485"/>
    </source>
</evidence>
<dbReference type="GeneID" id="10289141"/>
<dbReference type="InterPro" id="IPR005510">
    <property type="entry name" value="Csm4"/>
</dbReference>
<protein>
    <recommendedName>
        <fullName evidence="2">CRISPR system Cms protein Csm4</fullName>
    </recommendedName>
</protein>
<sequence>MQIGFVVIRFDGPFRVGFSGLFDSLNYVPSDTIYSALDNLRFMGIEHGVAQVSSAYPMIFGEAKVFPIPMDLKLKLLEGSEDPRWSRTIKRMQYVPFDCVYSGIDGLELDGDTVAIRCGGRRWVPRAGFGHYVSIQRNVVSRALGNADTYRVVAFSPTVDYIIYFRQGDAVDINDAKRAFSIIGELGIGGERSVGLGHFRVVDVGIINYGVESGKHMLLLGTALPRRDDLSGCLNTMVRGWVCSPFHVVGPMSVLMDGSVIPSGVEFEDLKTSTCIKRFSPLWVPYEAHHTC</sequence>
<keyword evidence="6" id="KW-1185">Reference proteome</keyword>
<accession>F0QTI1</accession>
<evidence type="ECO:0000313" key="5">
    <source>
        <dbReference type="EMBL" id="ADY01694.1"/>
    </source>
</evidence>
<keyword evidence="4" id="KW-0051">Antiviral defense</keyword>
<evidence type="ECO:0000256" key="3">
    <source>
        <dbReference type="ARBA" id="ARBA00022884"/>
    </source>
</evidence>
<name>F0QTI1_VULM7</name>
<proteinExistence type="inferred from homology"/>
<dbReference type="HOGENOM" id="CLU_1010544_0_0_2"/>
<dbReference type="KEGG" id="vmo:VMUT_1489"/>
<dbReference type="AlphaFoldDB" id="F0QTI1"/>
<dbReference type="EMBL" id="CP002529">
    <property type="protein sequence ID" value="ADY01694.1"/>
    <property type="molecule type" value="Genomic_DNA"/>
</dbReference>
<dbReference type="GO" id="GO:0003723">
    <property type="term" value="F:RNA binding"/>
    <property type="evidence" value="ECO:0007669"/>
    <property type="project" value="UniProtKB-KW"/>
</dbReference>
<dbReference type="RefSeq" id="WP_013604856.1">
    <property type="nucleotide sequence ID" value="NC_015151.1"/>
</dbReference>
<dbReference type="Proteomes" id="UP000007485">
    <property type="component" value="Chromosome"/>
</dbReference>
<dbReference type="OrthoDB" id="25171at2157"/>
<evidence type="ECO:0000256" key="4">
    <source>
        <dbReference type="ARBA" id="ARBA00023118"/>
    </source>
</evidence>